<keyword evidence="1" id="KW-1133">Transmembrane helix</keyword>
<dbReference type="EMBL" id="JANQDX010000012">
    <property type="protein sequence ID" value="KAL0914530.1"/>
    <property type="molecule type" value="Genomic_DNA"/>
</dbReference>
<dbReference type="AlphaFoldDB" id="A0ABD0UP61"/>
<keyword evidence="1" id="KW-0812">Transmembrane</keyword>
<reference evidence="2 3" key="1">
    <citation type="journal article" date="2024" name="Plant Biotechnol. J.">
        <title>Dendrobium thyrsiflorum genome and its molecular insights into genes involved in important horticultural traits.</title>
        <authorList>
            <person name="Chen B."/>
            <person name="Wang J.Y."/>
            <person name="Zheng P.J."/>
            <person name="Li K.L."/>
            <person name="Liang Y.M."/>
            <person name="Chen X.F."/>
            <person name="Zhang C."/>
            <person name="Zhao X."/>
            <person name="He X."/>
            <person name="Zhang G.Q."/>
            <person name="Liu Z.J."/>
            <person name="Xu Q."/>
        </authorList>
    </citation>
    <scope>NUCLEOTIDE SEQUENCE [LARGE SCALE GENOMIC DNA]</scope>
    <source>
        <strain evidence="2">GZMU011</strain>
    </source>
</reference>
<protein>
    <submittedName>
        <fullName evidence="2">Uncharacterized protein</fullName>
    </submittedName>
</protein>
<keyword evidence="1" id="KW-0472">Membrane</keyword>
<keyword evidence="3" id="KW-1185">Reference proteome</keyword>
<name>A0ABD0UP61_DENTH</name>
<sequence>MELIGEFVDYGSGGYVVETDGGGLEAGVGIGDVDYFGYGKNREIGIRPPRNAPTLQEPAIAGACLRLQLLPKLAGKQATGVDAKVDSRRERNKRCRILCASYVLYADLNSWPASRPSLAGDSRRHHEPSICGEWPKTVSEVSAASRAATGGASAAAGGGGEEFEAVTKSVATVSAATLTPCLEAAPWLPGAVTGAEDEPGARVATAHPVGSWGGDEGCHHRRHRCRRAGEIVDSNRPPLSLLRGAAPSCINSNLQLRLTSKNRLSREPLYFNAAKVEDGGEAGLGDDAGVGFLRRKDREGSGLAREVVECYLAVAGDFPKSSTSSSWVRLSGLYLQTGKYLYKERDKCINMHATPDDSDYSLYPNNMMKPNIVSLNNAIRFIGKMRVLGEYEWLFFHKALFNPHLLASFIGFKKVGSMQSHMSALLDSFPLNFERDYELCAEKIASTFTLVFILLCLARFSFLTQESEFSSPMFGRHIRLVNIRSFLSTLYSLFRFGQVNVEFPLSFLFALLFRFGQASIESSHSPFRFGQVDIELFSFVVFEFGQTDVEFPLSGWVPDRVPGGILHHLFIPPVFISCLGVVEFSVPFVSLLRIWSGEHWVVLIHCCEYGQVSIESPTFTVSIWSSECWAFLFFLLFCRFDLVRQIVTLFLSTLYSLFRFGQCSWECKIPFLTLLFRSGQAEYEWLFFHKALFNPHLLASFIGFKKVGSMQSHMSALLDSFPLNFERDYELCAEKIASTFTLVFILLCLASFCTSSLISNIKPHYWTSTIHLWTLNFYNPYNEN</sequence>
<feature type="transmembrane region" description="Helical" evidence="1">
    <location>
        <begin position="736"/>
        <end position="758"/>
    </location>
</feature>
<dbReference type="Proteomes" id="UP001552299">
    <property type="component" value="Unassembled WGS sequence"/>
</dbReference>
<evidence type="ECO:0000313" key="2">
    <source>
        <dbReference type="EMBL" id="KAL0914530.1"/>
    </source>
</evidence>
<proteinExistence type="predicted"/>
<evidence type="ECO:0000313" key="3">
    <source>
        <dbReference type="Proteomes" id="UP001552299"/>
    </source>
</evidence>
<organism evidence="2 3">
    <name type="scientific">Dendrobium thyrsiflorum</name>
    <name type="common">Pinecone-like raceme dendrobium</name>
    <name type="synonym">Orchid</name>
    <dbReference type="NCBI Taxonomy" id="117978"/>
    <lineage>
        <taxon>Eukaryota</taxon>
        <taxon>Viridiplantae</taxon>
        <taxon>Streptophyta</taxon>
        <taxon>Embryophyta</taxon>
        <taxon>Tracheophyta</taxon>
        <taxon>Spermatophyta</taxon>
        <taxon>Magnoliopsida</taxon>
        <taxon>Liliopsida</taxon>
        <taxon>Asparagales</taxon>
        <taxon>Orchidaceae</taxon>
        <taxon>Epidendroideae</taxon>
        <taxon>Malaxideae</taxon>
        <taxon>Dendrobiinae</taxon>
        <taxon>Dendrobium</taxon>
    </lineage>
</organism>
<accession>A0ABD0UP61</accession>
<evidence type="ECO:0000256" key="1">
    <source>
        <dbReference type="SAM" id="Phobius"/>
    </source>
</evidence>
<gene>
    <name evidence="2" type="ORF">M5K25_014885</name>
</gene>
<comment type="caution">
    <text evidence="2">The sequence shown here is derived from an EMBL/GenBank/DDBJ whole genome shotgun (WGS) entry which is preliminary data.</text>
</comment>